<keyword evidence="2" id="KW-1185">Reference proteome</keyword>
<gene>
    <name evidence="1" type="ORF">RRG08_001892</name>
</gene>
<dbReference type="EMBL" id="JAWDGP010002442">
    <property type="protein sequence ID" value="KAK3783119.1"/>
    <property type="molecule type" value="Genomic_DNA"/>
</dbReference>
<dbReference type="AlphaFoldDB" id="A0AAE1DU73"/>
<organism evidence="1 2">
    <name type="scientific">Elysia crispata</name>
    <name type="common">lettuce slug</name>
    <dbReference type="NCBI Taxonomy" id="231223"/>
    <lineage>
        <taxon>Eukaryota</taxon>
        <taxon>Metazoa</taxon>
        <taxon>Spiralia</taxon>
        <taxon>Lophotrochozoa</taxon>
        <taxon>Mollusca</taxon>
        <taxon>Gastropoda</taxon>
        <taxon>Heterobranchia</taxon>
        <taxon>Euthyneura</taxon>
        <taxon>Panpulmonata</taxon>
        <taxon>Sacoglossa</taxon>
        <taxon>Placobranchoidea</taxon>
        <taxon>Plakobranchidae</taxon>
        <taxon>Elysia</taxon>
    </lineage>
</organism>
<protein>
    <submittedName>
        <fullName evidence="1">Uncharacterized protein</fullName>
    </submittedName>
</protein>
<accession>A0AAE1DU73</accession>
<reference evidence="1" key="1">
    <citation type="journal article" date="2023" name="G3 (Bethesda)">
        <title>A reference genome for the long-term kleptoplast-retaining sea slug Elysia crispata morphotype clarki.</title>
        <authorList>
            <person name="Eastman K.E."/>
            <person name="Pendleton A.L."/>
            <person name="Shaikh M.A."/>
            <person name="Suttiyut T."/>
            <person name="Ogas R."/>
            <person name="Tomko P."/>
            <person name="Gavelis G."/>
            <person name="Widhalm J.R."/>
            <person name="Wisecaver J.H."/>
        </authorList>
    </citation>
    <scope>NUCLEOTIDE SEQUENCE</scope>
    <source>
        <strain evidence="1">ECLA1</strain>
    </source>
</reference>
<name>A0AAE1DU73_9GAST</name>
<sequence>MDRVKTKSEVDRVLRQRVRWTGQSVKTKMTSRHGRRANFLLMRGSRTITDVPHRKAELSQNVRISVGLAREELDFEASNSRNFLAARLQDWIKTARKPELISMNPDRAQTRAYFHEPIPCANPQLISMNPDRAQTRAYFHEPRPRANQSLFP</sequence>
<evidence type="ECO:0000313" key="2">
    <source>
        <dbReference type="Proteomes" id="UP001283361"/>
    </source>
</evidence>
<proteinExistence type="predicted"/>
<evidence type="ECO:0000313" key="1">
    <source>
        <dbReference type="EMBL" id="KAK3783119.1"/>
    </source>
</evidence>
<dbReference type="Proteomes" id="UP001283361">
    <property type="component" value="Unassembled WGS sequence"/>
</dbReference>
<comment type="caution">
    <text evidence="1">The sequence shown here is derived from an EMBL/GenBank/DDBJ whole genome shotgun (WGS) entry which is preliminary data.</text>
</comment>